<dbReference type="SUPFAM" id="SSF56801">
    <property type="entry name" value="Acetyl-CoA synthetase-like"/>
    <property type="match status" value="1"/>
</dbReference>
<dbReference type="Pfam" id="PF00501">
    <property type="entry name" value="AMP-binding"/>
    <property type="match status" value="1"/>
</dbReference>
<dbReference type="PANTHER" id="PTHR45527">
    <property type="entry name" value="NONRIBOSOMAL PEPTIDE SYNTHETASE"/>
    <property type="match status" value="1"/>
</dbReference>
<evidence type="ECO:0000313" key="3">
    <source>
        <dbReference type="Proteomes" id="UP000000547"/>
    </source>
</evidence>
<feature type="domain" description="AMP-dependent synthetase/ligase" evidence="1">
    <location>
        <begin position="10"/>
        <end position="417"/>
    </location>
</feature>
<dbReference type="Gene3D" id="3.40.50.12780">
    <property type="entry name" value="N-terminal domain of ligase-like"/>
    <property type="match status" value="1"/>
</dbReference>
<dbReference type="GO" id="GO:0044550">
    <property type="term" value="P:secondary metabolite biosynthetic process"/>
    <property type="evidence" value="ECO:0007669"/>
    <property type="project" value="TreeGrafter"/>
</dbReference>
<accession>Q480N6</accession>
<dbReference type="EMBL" id="CP000083">
    <property type="protein sequence ID" value="AAZ24056.1"/>
    <property type="molecule type" value="Genomic_DNA"/>
</dbReference>
<proteinExistence type="predicted"/>
<dbReference type="Proteomes" id="UP000000547">
    <property type="component" value="Chromosome"/>
</dbReference>
<dbReference type="InterPro" id="IPR042099">
    <property type="entry name" value="ANL_N_sf"/>
</dbReference>
<sequence>MNLYQASFLNAVRQFPDNTALYTEDSNGKANSAQVKKFTYRMLFELSQRWGNYIAHLTNKHNKEQQPVAIYGGRQWQMYAGILAILSTNNAYVPLNNKQPANRISKVLSQIDSQVLLVAENEDPSELLQLTESSLLVIYLGADTPLWLTKNWHHQCFNIDEIDVAVAATMCSSSTPIPLSTLANSSTLLSEQLNDADFKLNTTNQYAYILFTSGSSGAPKGIAVSHENIVSHLGRLDELLHLTATDKVSQFFELSFDLSVHDMFSCWSKGAALYVIPSEQLMCPIAFIKQHQLTVFSGVASVLSFMDRLSLLKLQQLPHLRVSCFGGEKLLTNQALKWQRCAHNSRVINIYGPTECTITVTYYELSDSQTIKSASVPIGKALPGLSAILVTDNKKITSANTLAELYLAGDQLVDGYFQDAEKTQQAFITLTTLNSNVAEASIRYYRTGDIVYYDEQQNIVFHGRNDHQFKISGHRVEAAEIEDAIVNFSNDITWCVVSTQTEIAGNTKIMAFIETALISNPAQHSDDSNQQMISQLRKHCLQHLPAYMVPDEFNLYACLPRNISGKVDIKALLNNDEQASATNKTSNQLSPKEATPC</sequence>
<evidence type="ECO:0000313" key="2">
    <source>
        <dbReference type="EMBL" id="AAZ24056.1"/>
    </source>
</evidence>
<dbReference type="GO" id="GO:0031177">
    <property type="term" value="F:phosphopantetheine binding"/>
    <property type="evidence" value="ECO:0007669"/>
    <property type="project" value="TreeGrafter"/>
</dbReference>
<dbReference type="GO" id="GO:0043041">
    <property type="term" value="P:amino acid activation for nonribosomal peptide biosynthetic process"/>
    <property type="evidence" value="ECO:0007669"/>
    <property type="project" value="TreeGrafter"/>
</dbReference>
<dbReference type="GO" id="GO:0005737">
    <property type="term" value="C:cytoplasm"/>
    <property type="evidence" value="ECO:0007669"/>
    <property type="project" value="TreeGrafter"/>
</dbReference>
<dbReference type="InterPro" id="IPR000873">
    <property type="entry name" value="AMP-dep_synth/lig_dom"/>
</dbReference>
<organism evidence="2 3">
    <name type="scientific">Colwellia psychrerythraea (strain 34H / ATCC BAA-681)</name>
    <name type="common">Vibrio psychroerythus</name>
    <dbReference type="NCBI Taxonomy" id="167879"/>
    <lineage>
        <taxon>Bacteria</taxon>
        <taxon>Pseudomonadati</taxon>
        <taxon>Pseudomonadota</taxon>
        <taxon>Gammaproteobacteria</taxon>
        <taxon>Alteromonadales</taxon>
        <taxon>Colwelliaceae</taxon>
        <taxon>Colwellia</taxon>
    </lineage>
</organism>
<name>Q480N6_COLP3</name>
<evidence type="ECO:0000259" key="1">
    <source>
        <dbReference type="Pfam" id="PF00501"/>
    </source>
</evidence>
<dbReference type="InterPro" id="IPR020845">
    <property type="entry name" value="AMP-binding_CS"/>
</dbReference>
<dbReference type="PANTHER" id="PTHR45527:SF1">
    <property type="entry name" value="FATTY ACID SYNTHASE"/>
    <property type="match status" value="1"/>
</dbReference>
<dbReference type="AlphaFoldDB" id="Q480N6"/>
<dbReference type="HOGENOM" id="CLU_000022_2_12_6"/>
<protein>
    <submittedName>
        <fullName evidence="2">AMP-binding protein</fullName>
    </submittedName>
</protein>
<dbReference type="InterPro" id="IPR045851">
    <property type="entry name" value="AMP-bd_C_sf"/>
</dbReference>
<dbReference type="RefSeq" id="WP_011043577.1">
    <property type="nucleotide sequence ID" value="NC_003910.7"/>
</dbReference>
<dbReference type="Gene3D" id="3.30.300.30">
    <property type="match status" value="1"/>
</dbReference>
<dbReference type="KEGG" id="cps:CPS_2771"/>
<dbReference type="PROSITE" id="PS00455">
    <property type="entry name" value="AMP_BINDING"/>
    <property type="match status" value="1"/>
</dbReference>
<gene>
    <name evidence="2" type="ordered locus">CPS_2771</name>
</gene>
<dbReference type="STRING" id="167879.CPS_2771"/>
<reference evidence="2" key="1">
    <citation type="journal article" date="2005" name="Proc. Natl. Acad. Sci. U.S.A.">
        <title>The psychrophilic lifestyle as revealed by the genome sequence of Colwellia psychrerythraea 34H through genomic and proteomic analyses.</title>
        <authorList>
            <person name="Methe B.A."/>
            <person name="Nelson K.E."/>
            <person name="Deming J.W."/>
            <person name="Momen B."/>
            <person name="Melamud E."/>
            <person name="Zhang X."/>
            <person name="Moult J."/>
            <person name="Madupu R."/>
            <person name="Nelson W.C."/>
            <person name="Dodson R.J."/>
            <person name="Brinkac L.M."/>
            <person name="Daugherty S.C."/>
            <person name="Durkin A.S."/>
            <person name="DeBoy R.T."/>
            <person name="Kolonay J.F."/>
            <person name="Sullivan S.A."/>
            <person name="Zhou L."/>
            <person name="Davidsen T.M."/>
            <person name="Wu M."/>
            <person name="Huston A.L."/>
            <person name="Lewis M."/>
            <person name="Weaver B."/>
            <person name="Weidman J.F."/>
            <person name="Khouri H."/>
            <person name="Utterback T.R."/>
            <person name="Feldblyum T.V."/>
            <person name="Fraser C.M."/>
        </authorList>
    </citation>
    <scope>NUCLEOTIDE SEQUENCE [LARGE SCALE GENOMIC DNA]</scope>
    <source>
        <strain evidence="2">34H</strain>
    </source>
</reference>